<keyword evidence="2" id="KW-1185">Reference proteome</keyword>
<comment type="caution">
    <text evidence="1">The sequence shown here is derived from an EMBL/GenBank/DDBJ whole genome shotgun (WGS) entry which is preliminary data.</text>
</comment>
<gene>
    <name evidence="1" type="ORF">T07_11142</name>
</gene>
<accession>A0A0V0RP45</accession>
<dbReference type="AlphaFoldDB" id="A0A0V0RP45"/>
<reference evidence="1 2" key="1">
    <citation type="submission" date="2015-01" db="EMBL/GenBank/DDBJ databases">
        <title>Evolution of Trichinella species and genotypes.</title>
        <authorList>
            <person name="Korhonen P.K."/>
            <person name="Edoardo P."/>
            <person name="Giuseppe L.R."/>
            <person name="Gasser R.B."/>
        </authorList>
    </citation>
    <scope>NUCLEOTIDE SEQUENCE [LARGE SCALE GENOMIC DNA]</scope>
    <source>
        <strain evidence="1">ISS37</strain>
    </source>
</reference>
<protein>
    <submittedName>
        <fullName evidence="1">Uncharacterized protein</fullName>
    </submittedName>
</protein>
<proteinExistence type="predicted"/>
<name>A0A0V0RP45_9BILA</name>
<dbReference type="EMBL" id="JYDL01000116">
    <property type="protein sequence ID" value="KRX16058.1"/>
    <property type="molecule type" value="Genomic_DNA"/>
</dbReference>
<dbReference type="Proteomes" id="UP000054630">
    <property type="component" value="Unassembled WGS sequence"/>
</dbReference>
<evidence type="ECO:0000313" key="2">
    <source>
        <dbReference type="Proteomes" id="UP000054630"/>
    </source>
</evidence>
<sequence length="93" mass="10475">MQFRYLRQQTRNETGRIVPSGISCNATTDRYDRNRSTLIACGVGQFSVDKFVLHCIEQRQLYSGASVANCHMIQCSHGVLNYQLHHRGASGKS</sequence>
<dbReference type="OrthoDB" id="10428960at2759"/>
<organism evidence="1 2">
    <name type="scientific">Trichinella nelsoni</name>
    <dbReference type="NCBI Taxonomy" id="6336"/>
    <lineage>
        <taxon>Eukaryota</taxon>
        <taxon>Metazoa</taxon>
        <taxon>Ecdysozoa</taxon>
        <taxon>Nematoda</taxon>
        <taxon>Enoplea</taxon>
        <taxon>Dorylaimia</taxon>
        <taxon>Trichinellida</taxon>
        <taxon>Trichinellidae</taxon>
        <taxon>Trichinella</taxon>
    </lineage>
</organism>
<evidence type="ECO:0000313" key="1">
    <source>
        <dbReference type="EMBL" id="KRX16058.1"/>
    </source>
</evidence>